<evidence type="ECO:0000259" key="9">
    <source>
        <dbReference type="SMART" id="SM00388"/>
    </source>
</evidence>
<keyword evidence="3" id="KW-0808">Transferase</keyword>
<comment type="catalytic activity">
    <reaction evidence="1">
        <text>ATP + protein L-histidine = ADP + protein N-phospho-L-histidine.</text>
        <dbReference type="EC" id="2.7.13.3"/>
    </reaction>
</comment>
<dbReference type="GO" id="GO:0000155">
    <property type="term" value="F:phosphorelay sensor kinase activity"/>
    <property type="evidence" value="ECO:0007669"/>
    <property type="project" value="InterPro"/>
</dbReference>
<dbReference type="EMBL" id="CP139487">
    <property type="protein sequence ID" value="WPU66618.1"/>
    <property type="molecule type" value="Genomic_DNA"/>
</dbReference>
<keyword evidence="5 10" id="KW-0418">Kinase</keyword>
<keyword evidence="4" id="KW-0547">Nucleotide-binding</keyword>
<feature type="domain" description="Signal transduction histidine kinase dimerisation/phosphoacceptor" evidence="9">
    <location>
        <begin position="50"/>
        <end position="115"/>
    </location>
</feature>
<dbReference type="InterPro" id="IPR036097">
    <property type="entry name" value="HisK_dim/P_sf"/>
</dbReference>
<evidence type="ECO:0000256" key="4">
    <source>
        <dbReference type="ARBA" id="ARBA00022741"/>
    </source>
</evidence>
<name>A0AAX4HU56_9BACT</name>
<organism evidence="10 11">
    <name type="scientific">Peredibacter starrii</name>
    <dbReference type="NCBI Taxonomy" id="28202"/>
    <lineage>
        <taxon>Bacteria</taxon>
        <taxon>Pseudomonadati</taxon>
        <taxon>Bdellovibrionota</taxon>
        <taxon>Bacteriovoracia</taxon>
        <taxon>Bacteriovoracales</taxon>
        <taxon>Bacteriovoracaceae</taxon>
        <taxon>Peredibacter</taxon>
    </lineage>
</organism>
<proteinExistence type="predicted"/>
<feature type="transmembrane region" description="Helical" evidence="8">
    <location>
        <begin position="6"/>
        <end position="26"/>
    </location>
</feature>
<keyword evidence="8" id="KW-0472">Membrane</keyword>
<evidence type="ECO:0000256" key="8">
    <source>
        <dbReference type="SAM" id="Phobius"/>
    </source>
</evidence>
<keyword evidence="8" id="KW-1133">Transmembrane helix</keyword>
<protein>
    <recommendedName>
        <fullName evidence="2">histidine kinase</fullName>
        <ecNumber evidence="2">2.7.13.3</ecNumber>
    </recommendedName>
</protein>
<evidence type="ECO:0000256" key="1">
    <source>
        <dbReference type="ARBA" id="ARBA00000085"/>
    </source>
</evidence>
<dbReference type="Gene3D" id="3.30.565.10">
    <property type="entry name" value="Histidine kinase-like ATPase, C-terminal domain"/>
    <property type="match status" value="1"/>
</dbReference>
<dbReference type="InterPro" id="IPR036890">
    <property type="entry name" value="HATPase_C_sf"/>
</dbReference>
<accession>A0AAX4HU56</accession>
<reference evidence="10 11" key="1">
    <citation type="submission" date="2023-11" db="EMBL/GenBank/DDBJ databases">
        <title>Peredibacter starrii A3.12.</title>
        <authorList>
            <person name="Mitchell R.J."/>
        </authorList>
    </citation>
    <scope>NUCLEOTIDE SEQUENCE [LARGE SCALE GENOMIC DNA]</scope>
    <source>
        <strain evidence="10 11">A3.12</strain>
    </source>
</reference>
<evidence type="ECO:0000256" key="6">
    <source>
        <dbReference type="ARBA" id="ARBA00022840"/>
    </source>
</evidence>
<gene>
    <name evidence="10" type="ORF">SOO65_07655</name>
</gene>
<dbReference type="Pfam" id="PF00512">
    <property type="entry name" value="HisKA"/>
    <property type="match status" value="1"/>
</dbReference>
<dbReference type="EC" id="2.7.13.3" evidence="2"/>
<evidence type="ECO:0000256" key="3">
    <source>
        <dbReference type="ARBA" id="ARBA00022679"/>
    </source>
</evidence>
<dbReference type="GO" id="GO:0005524">
    <property type="term" value="F:ATP binding"/>
    <property type="evidence" value="ECO:0007669"/>
    <property type="project" value="UniProtKB-KW"/>
</dbReference>
<sequence>METGSHLTSYFILALAIGLFIASLWMRSSLKKEIRKKDEALRMKETEFNELRMLAAGVTHEINNAVTIVIGRADQLARKNDDPQQEKIFNSIKKGCDRIVTSVKGLRQFIYPDTREVETYIDLGKLIEDVMKLTGQRLRNHGIELRLRGVENKFVRGRISQLEQLLTNLLNQSVERLSDLPEKWVQLIAADEQGGLNIYYMDSSGDIGDKISHKQFSEILERNHGHLTVNQNNLVMELSKPAPEKFHI</sequence>
<dbReference type="PANTHER" id="PTHR43065:SF46">
    <property type="entry name" value="C4-DICARBOXYLATE TRANSPORT SENSOR PROTEIN DCTB"/>
    <property type="match status" value="1"/>
</dbReference>
<keyword evidence="8" id="KW-0812">Transmembrane</keyword>
<dbReference type="PANTHER" id="PTHR43065">
    <property type="entry name" value="SENSOR HISTIDINE KINASE"/>
    <property type="match status" value="1"/>
</dbReference>
<dbReference type="CDD" id="cd00082">
    <property type="entry name" value="HisKA"/>
    <property type="match status" value="1"/>
</dbReference>
<evidence type="ECO:0000256" key="5">
    <source>
        <dbReference type="ARBA" id="ARBA00022777"/>
    </source>
</evidence>
<dbReference type="SMART" id="SM00388">
    <property type="entry name" value="HisKA"/>
    <property type="match status" value="1"/>
</dbReference>
<dbReference type="RefSeq" id="WP_321399014.1">
    <property type="nucleotide sequence ID" value="NZ_CP139487.1"/>
</dbReference>
<dbReference type="InterPro" id="IPR003661">
    <property type="entry name" value="HisK_dim/P_dom"/>
</dbReference>
<evidence type="ECO:0000313" key="10">
    <source>
        <dbReference type="EMBL" id="WPU66618.1"/>
    </source>
</evidence>
<keyword evidence="6" id="KW-0067">ATP-binding</keyword>
<dbReference type="Proteomes" id="UP001324634">
    <property type="component" value="Chromosome"/>
</dbReference>
<keyword evidence="7" id="KW-0902">Two-component regulatory system</keyword>
<dbReference type="Gene3D" id="1.10.287.130">
    <property type="match status" value="1"/>
</dbReference>
<keyword evidence="11" id="KW-1185">Reference proteome</keyword>
<dbReference type="SUPFAM" id="SSF55874">
    <property type="entry name" value="ATPase domain of HSP90 chaperone/DNA topoisomerase II/histidine kinase"/>
    <property type="match status" value="1"/>
</dbReference>
<evidence type="ECO:0000256" key="7">
    <source>
        <dbReference type="ARBA" id="ARBA00023012"/>
    </source>
</evidence>
<evidence type="ECO:0000313" key="11">
    <source>
        <dbReference type="Proteomes" id="UP001324634"/>
    </source>
</evidence>
<dbReference type="AlphaFoldDB" id="A0AAX4HU56"/>
<dbReference type="KEGG" id="psti:SOO65_07655"/>
<dbReference type="SUPFAM" id="SSF47384">
    <property type="entry name" value="Homodimeric domain of signal transducing histidine kinase"/>
    <property type="match status" value="1"/>
</dbReference>
<evidence type="ECO:0000256" key="2">
    <source>
        <dbReference type="ARBA" id="ARBA00012438"/>
    </source>
</evidence>